<keyword evidence="6" id="KW-1185">Reference proteome</keyword>
<dbReference type="PROSITE" id="PS50887">
    <property type="entry name" value="GGDEF"/>
    <property type="match status" value="1"/>
</dbReference>
<dbReference type="SUPFAM" id="SSF55073">
    <property type="entry name" value="Nucleotide cyclase"/>
    <property type="match status" value="1"/>
</dbReference>
<dbReference type="Proteomes" id="UP000480684">
    <property type="component" value="Unassembled WGS sequence"/>
</dbReference>
<dbReference type="SMART" id="SM00267">
    <property type="entry name" value="GGDEF"/>
    <property type="match status" value="1"/>
</dbReference>
<dbReference type="PANTHER" id="PTHR45138">
    <property type="entry name" value="REGULATORY COMPONENTS OF SENSORY TRANSDUCTION SYSTEM"/>
    <property type="match status" value="1"/>
</dbReference>
<gene>
    <name evidence="5" type="ORF">G4223_09175</name>
</gene>
<dbReference type="PANTHER" id="PTHR45138:SF9">
    <property type="entry name" value="DIGUANYLATE CYCLASE DGCM-RELATED"/>
    <property type="match status" value="1"/>
</dbReference>
<comment type="catalytic activity">
    <reaction evidence="2">
        <text>2 GTP = 3',3'-c-di-GMP + 2 diphosphate</text>
        <dbReference type="Rhea" id="RHEA:24898"/>
        <dbReference type="ChEBI" id="CHEBI:33019"/>
        <dbReference type="ChEBI" id="CHEBI:37565"/>
        <dbReference type="ChEBI" id="CHEBI:58805"/>
        <dbReference type="EC" id="2.7.7.65"/>
    </reaction>
</comment>
<dbReference type="InterPro" id="IPR000160">
    <property type="entry name" value="GGDEF_dom"/>
</dbReference>
<sequence>MANEYRTERVEPSLRTQGYASGREGASRRHNQPFHAYEQAARASPPPEASDVASVLGLPAEAVTPALLTAITPILAEIERLHWLSDQAERRSSWLEQQSDRHSVVPCLTRRAFVRELESFLVSGESSGTVALVQVAGIEALRQIYGLAAGEGALRHVAAVVVGALRASDMVGCLGGSDFAILLPGTSEDQARPKVEAICARIPDPPFTWLGHRIPLLPAMGTHQLAPGENAEAAIAAADRQRRGLE</sequence>
<evidence type="ECO:0000313" key="6">
    <source>
        <dbReference type="Proteomes" id="UP000480684"/>
    </source>
</evidence>
<organism evidence="5 6">
    <name type="scientific">Magnetospirillum aberrantis SpK</name>
    <dbReference type="NCBI Taxonomy" id="908842"/>
    <lineage>
        <taxon>Bacteria</taxon>
        <taxon>Pseudomonadati</taxon>
        <taxon>Pseudomonadota</taxon>
        <taxon>Alphaproteobacteria</taxon>
        <taxon>Rhodospirillales</taxon>
        <taxon>Rhodospirillaceae</taxon>
        <taxon>Magnetospirillum</taxon>
    </lineage>
</organism>
<proteinExistence type="predicted"/>
<reference evidence="5 6" key="1">
    <citation type="submission" date="2020-02" db="EMBL/GenBank/DDBJ databases">
        <authorList>
            <person name="Dziuba M."/>
            <person name="Kuznetsov B."/>
            <person name="Mardanov A."/>
            <person name="Ravin N."/>
            <person name="Grouzdev D."/>
        </authorList>
    </citation>
    <scope>NUCLEOTIDE SEQUENCE [LARGE SCALE GENOMIC DNA]</scope>
    <source>
        <strain evidence="5 6">SpK</strain>
    </source>
</reference>
<dbReference type="InterPro" id="IPR050469">
    <property type="entry name" value="Diguanylate_Cyclase"/>
</dbReference>
<evidence type="ECO:0000259" key="4">
    <source>
        <dbReference type="PROSITE" id="PS50887"/>
    </source>
</evidence>
<feature type="domain" description="GGDEF" evidence="4">
    <location>
        <begin position="126"/>
        <end position="246"/>
    </location>
</feature>
<evidence type="ECO:0000256" key="2">
    <source>
        <dbReference type="ARBA" id="ARBA00034247"/>
    </source>
</evidence>
<dbReference type="InterPro" id="IPR029787">
    <property type="entry name" value="Nucleotide_cyclase"/>
</dbReference>
<evidence type="ECO:0000256" key="3">
    <source>
        <dbReference type="SAM" id="MobiDB-lite"/>
    </source>
</evidence>
<comment type="caution">
    <text evidence="5">The sequence shown here is derived from an EMBL/GenBank/DDBJ whole genome shotgun (WGS) entry which is preliminary data.</text>
</comment>
<dbReference type="Pfam" id="PF00990">
    <property type="entry name" value="GGDEF"/>
    <property type="match status" value="1"/>
</dbReference>
<accession>A0A7C9QTQ5</accession>
<dbReference type="EC" id="2.7.7.65" evidence="1"/>
<dbReference type="RefSeq" id="WP_163678211.1">
    <property type="nucleotide sequence ID" value="NZ_JAAIYP010000035.1"/>
</dbReference>
<dbReference type="InterPro" id="IPR043128">
    <property type="entry name" value="Rev_trsase/Diguanyl_cyclase"/>
</dbReference>
<dbReference type="Gene3D" id="3.30.70.270">
    <property type="match status" value="1"/>
</dbReference>
<dbReference type="EMBL" id="JAAIYP010000035">
    <property type="protein sequence ID" value="NFV80282.1"/>
    <property type="molecule type" value="Genomic_DNA"/>
</dbReference>
<evidence type="ECO:0000256" key="1">
    <source>
        <dbReference type="ARBA" id="ARBA00012528"/>
    </source>
</evidence>
<feature type="region of interest" description="Disordered" evidence="3">
    <location>
        <begin position="1"/>
        <end position="51"/>
    </location>
</feature>
<evidence type="ECO:0000313" key="5">
    <source>
        <dbReference type="EMBL" id="NFV80282.1"/>
    </source>
</evidence>
<dbReference type="GO" id="GO:0052621">
    <property type="term" value="F:diguanylate cyclase activity"/>
    <property type="evidence" value="ECO:0007669"/>
    <property type="project" value="UniProtKB-EC"/>
</dbReference>
<protein>
    <recommendedName>
        <fullName evidence="1">diguanylate cyclase</fullName>
        <ecNumber evidence="1">2.7.7.65</ecNumber>
    </recommendedName>
</protein>
<name>A0A7C9QTQ5_9PROT</name>
<dbReference type="AlphaFoldDB" id="A0A7C9QTQ5"/>
<feature type="compositionally biased region" description="Basic and acidic residues" evidence="3">
    <location>
        <begin position="1"/>
        <end position="12"/>
    </location>
</feature>